<dbReference type="Gene3D" id="3.60.21.10">
    <property type="match status" value="1"/>
</dbReference>
<dbReference type="CDD" id="cd00144">
    <property type="entry name" value="MPP_PPP_family"/>
    <property type="match status" value="1"/>
</dbReference>
<feature type="domain" description="Serine/threonine specific protein phosphatases" evidence="9">
    <location>
        <begin position="134"/>
        <end position="139"/>
    </location>
</feature>
<comment type="similarity">
    <text evidence="8">Belongs to the PPP phosphatase family.</text>
</comment>
<evidence type="ECO:0000259" key="9">
    <source>
        <dbReference type="PROSITE" id="PS00125"/>
    </source>
</evidence>
<dbReference type="EC" id="3.1.3.16" evidence="8"/>
<evidence type="ECO:0000256" key="1">
    <source>
        <dbReference type="ARBA" id="ARBA00001936"/>
    </source>
</evidence>
<protein>
    <recommendedName>
        <fullName evidence="8">Serine/threonine-protein phosphatase</fullName>
        <ecNumber evidence="8">3.1.3.16</ecNumber>
    </recommendedName>
</protein>
<dbReference type="Proteomes" id="UP001470230">
    <property type="component" value="Unassembled WGS sequence"/>
</dbReference>
<dbReference type="InterPro" id="IPR006186">
    <property type="entry name" value="Ser/Thr-sp_prot-phosphatase"/>
</dbReference>
<comment type="caution">
    <text evidence="10">The sequence shown here is derived from an EMBL/GenBank/DDBJ whole genome shotgun (WGS) entry which is preliminary data.</text>
</comment>
<dbReference type="InterPro" id="IPR050341">
    <property type="entry name" value="PP1_catalytic_subunit"/>
</dbReference>
<keyword evidence="4" id="KW-0904">Protein phosphatase</keyword>
<gene>
    <name evidence="10" type="ORF">M9Y10_032361</name>
</gene>
<comment type="catalytic activity">
    <reaction evidence="7 8">
        <text>O-phospho-L-threonyl-[protein] + H2O = L-threonyl-[protein] + phosphate</text>
        <dbReference type="Rhea" id="RHEA:47004"/>
        <dbReference type="Rhea" id="RHEA-COMP:11060"/>
        <dbReference type="Rhea" id="RHEA-COMP:11605"/>
        <dbReference type="ChEBI" id="CHEBI:15377"/>
        <dbReference type="ChEBI" id="CHEBI:30013"/>
        <dbReference type="ChEBI" id="CHEBI:43474"/>
        <dbReference type="ChEBI" id="CHEBI:61977"/>
        <dbReference type="EC" id="3.1.3.16"/>
    </reaction>
</comment>
<evidence type="ECO:0000313" key="11">
    <source>
        <dbReference type="Proteomes" id="UP001470230"/>
    </source>
</evidence>
<keyword evidence="2" id="KW-0479">Metal-binding</keyword>
<dbReference type="EMBL" id="JAPFFF010000053">
    <property type="protein sequence ID" value="KAK8838904.1"/>
    <property type="molecule type" value="Genomic_DNA"/>
</dbReference>
<organism evidence="10 11">
    <name type="scientific">Tritrichomonas musculus</name>
    <dbReference type="NCBI Taxonomy" id="1915356"/>
    <lineage>
        <taxon>Eukaryota</taxon>
        <taxon>Metamonada</taxon>
        <taxon>Parabasalia</taxon>
        <taxon>Tritrichomonadida</taxon>
        <taxon>Tritrichomonadidae</taxon>
        <taxon>Tritrichomonas</taxon>
    </lineage>
</organism>
<sequence>MNFNTKKEEEYFNTILKIIVSCNRHKSLSSLYSNVEFDINTAIQIAEEVNKLLKKEPSVLQITTKAPESSDFIIVGDIHGNLNSLARIFTEKGYPPQTRYLFLGDYVDRGENSCEVLVLLYSLKCLFPNDIFLIRGNHEFKDMTDIYGFKAECIKRIPEKSAENFYNKITDTFASLPICAILNDSIFCVHGGISALVENREQLLNVKKVGHLFCRDDSVQAEFLWNDPSDETKFYEQSSRGIGCIFGLDALNIFLTNMDFKLVIRGHQSVATGYEWPLGEDAGILTVFSSLDYCGTYNDGAIAIIPNEDNDNSLVKVQTIYVLTKRDFLSFKYEIPSSLLEKQLIHMPVQTNLQLIDYPKVILA</sequence>
<dbReference type="PANTHER" id="PTHR11668:SF300">
    <property type="entry name" value="SERINE_THREONINE-PROTEIN PHOSPHATASE"/>
    <property type="match status" value="1"/>
</dbReference>
<evidence type="ECO:0000256" key="3">
    <source>
        <dbReference type="ARBA" id="ARBA00022801"/>
    </source>
</evidence>
<dbReference type="PRINTS" id="PR00114">
    <property type="entry name" value="STPHPHTASE"/>
</dbReference>
<evidence type="ECO:0000256" key="4">
    <source>
        <dbReference type="ARBA" id="ARBA00022912"/>
    </source>
</evidence>
<dbReference type="SUPFAM" id="SSF56300">
    <property type="entry name" value="Metallo-dependent phosphatases"/>
    <property type="match status" value="1"/>
</dbReference>
<comment type="cofactor">
    <cofactor evidence="1">
        <name>Mn(2+)</name>
        <dbReference type="ChEBI" id="CHEBI:29035"/>
    </cofactor>
</comment>
<evidence type="ECO:0000256" key="6">
    <source>
        <dbReference type="ARBA" id="ARBA00047761"/>
    </source>
</evidence>
<comment type="catalytic activity">
    <reaction evidence="6">
        <text>O-phospho-L-seryl-[protein] + H2O = L-seryl-[protein] + phosphate</text>
        <dbReference type="Rhea" id="RHEA:20629"/>
        <dbReference type="Rhea" id="RHEA-COMP:9863"/>
        <dbReference type="Rhea" id="RHEA-COMP:11604"/>
        <dbReference type="ChEBI" id="CHEBI:15377"/>
        <dbReference type="ChEBI" id="CHEBI:29999"/>
        <dbReference type="ChEBI" id="CHEBI:43474"/>
        <dbReference type="ChEBI" id="CHEBI:83421"/>
        <dbReference type="EC" id="3.1.3.16"/>
    </reaction>
</comment>
<dbReference type="Pfam" id="PF00149">
    <property type="entry name" value="Metallophos"/>
    <property type="match status" value="1"/>
</dbReference>
<keyword evidence="5" id="KW-0464">Manganese</keyword>
<dbReference type="PROSITE" id="PS00125">
    <property type="entry name" value="SER_THR_PHOSPHATASE"/>
    <property type="match status" value="1"/>
</dbReference>
<proteinExistence type="inferred from homology"/>
<reference evidence="10 11" key="1">
    <citation type="submission" date="2024-04" db="EMBL/GenBank/DDBJ databases">
        <title>Tritrichomonas musculus Genome.</title>
        <authorList>
            <person name="Alves-Ferreira E."/>
            <person name="Grigg M."/>
            <person name="Lorenzi H."/>
            <person name="Galac M."/>
        </authorList>
    </citation>
    <scope>NUCLEOTIDE SEQUENCE [LARGE SCALE GENOMIC DNA]</scope>
    <source>
        <strain evidence="10 11">EAF2021</strain>
    </source>
</reference>
<keyword evidence="3 8" id="KW-0378">Hydrolase</keyword>
<evidence type="ECO:0000313" key="10">
    <source>
        <dbReference type="EMBL" id="KAK8838904.1"/>
    </source>
</evidence>
<evidence type="ECO:0000256" key="8">
    <source>
        <dbReference type="RuleBase" id="RU004273"/>
    </source>
</evidence>
<accession>A0ABR2GY93</accession>
<dbReference type="SMART" id="SM00156">
    <property type="entry name" value="PP2Ac"/>
    <property type="match status" value="1"/>
</dbReference>
<evidence type="ECO:0000256" key="7">
    <source>
        <dbReference type="ARBA" id="ARBA00048336"/>
    </source>
</evidence>
<evidence type="ECO:0000256" key="2">
    <source>
        <dbReference type="ARBA" id="ARBA00022723"/>
    </source>
</evidence>
<keyword evidence="11" id="KW-1185">Reference proteome</keyword>
<dbReference type="InterPro" id="IPR004843">
    <property type="entry name" value="Calcineurin-like_PHP"/>
</dbReference>
<dbReference type="InterPro" id="IPR029052">
    <property type="entry name" value="Metallo-depent_PP-like"/>
</dbReference>
<name>A0ABR2GY93_9EUKA</name>
<dbReference type="PANTHER" id="PTHR11668">
    <property type="entry name" value="SERINE/THREONINE PROTEIN PHOSPHATASE"/>
    <property type="match status" value="1"/>
</dbReference>
<evidence type="ECO:0000256" key="5">
    <source>
        <dbReference type="ARBA" id="ARBA00023211"/>
    </source>
</evidence>